<keyword evidence="3" id="KW-1185">Reference proteome</keyword>
<evidence type="ECO:0000256" key="1">
    <source>
        <dbReference type="SAM" id="Phobius"/>
    </source>
</evidence>
<accession>A0A0S4M7S7</accession>
<dbReference type="AlphaFoldDB" id="A0A0S4M7S7"/>
<gene>
    <name evidence="2" type="ORF">Ark11_1535</name>
</gene>
<evidence type="ECO:0000313" key="3">
    <source>
        <dbReference type="Proteomes" id="UP000198651"/>
    </source>
</evidence>
<sequence>MIVSGTNYSNLERNCSLKLRSEVLAEYSSKNENDFHTNHNLKSIRPNRKSYSQLSKKYIATTLAFLGTLKCANAIERVSIGWKDFRSDLCSLIYVKGCFDAAILRGENLPNIDISSILRHALNKVGISYSPSSNMLSSLHSIGSKEEIDLFDIIGDYTASVFLGITFNKTNSISNITTESFVESLIRDHDNLVDNEAPLNPAGIHDVIGYPFSKYAIVSNVSRKAIIKTIFSRRRPESLDYSKYCPTISKYIPFDKHSASITDLFFMPESNIDPIPEKGMIVVALVLAAVGVLLFTFYAIHNLVKRKSYIFDRRNFTDSNLRRKTSRTICMDPLNGNTRHRHLSKFEE</sequence>
<keyword evidence="1" id="KW-0472">Membrane</keyword>
<feature type="transmembrane region" description="Helical" evidence="1">
    <location>
        <begin position="280"/>
        <end position="304"/>
    </location>
</feature>
<dbReference type="Proteomes" id="UP000198651">
    <property type="component" value="Chromosome I"/>
</dbReference>
<evidence type="ECO:0000313" key="2">
    <source>
        <dbReference type="EMBL" id="CUT18333.1"/>
    </source>
</evidence>
<name>A0A0S4M7S7_9BURK</name>
<dbReference type="OrthoDB" id="10004609at2"/>
<dbReference type="EMBL" id="LN906597">
    <property type="protein sequence ID" value="CUT18333.1"/>
    <property type="molecule type" value="Genomic_DNA"/>
</dbReference>
<dbReference type="RefSeq" id="WP_092490701.1">
    <property type="nucleotide sequence ID" value="NZ_LN906597.1"/>
</dbReference>
<proteinExistence type="predicted"/>
<protein>
    <submittedName>
        <fullName evidence="2">Putative membrane protein</fullName>
    </submittedName>
</protein>
<organism evidence="2 3">
    <name type="scientific">Candidatus Ichthyocystis hellenicum</name>
    <dbReference type="NCBI Taxonomy" id="1561003"/>
    <lineage>
        <taxon>Bacteria</taxon>
        <taxon>Pseudomonadati</taxon>
        <taxon>Pseudomonadota</taxon>
        <taxon>Betaproteobacteria</taxon>
        <taxon>Burkholderiales</taxon>
        <taxon>Candidatus Ichthyocystis</taxon>
    </lineage>
</organism>
<keyword evidence="1" id="KW-0812">Transmembrane</keyword>
<keyword evidence="1" id="KW-1133">Transmembrane helix</keyword>
<reference evidence="3" key="1">
    <citation type="submission" date="2015-11" db="EMBL/GenBank/DDBJ databases">
        <authorList>
            <person name="Seth-Smith H.M.B."/>
        </authorList>
    </citation>
    <scope>NUCLEOTIDE SEQUENCE [LARGE SCALE GENOMIC DNA]</scope>
    <source>
        <strain evidence="3">2013Ark11</strain>
    </source>
</reference>